<accession>A0A183G7J3</accession>
<keyword evidence="2" id="KW-1185">Reference proteome</keyword>
<organism evidence="2 3">
    <name type="scientific">Heligmosomoides polygyrus</name>
    <name type="common">Parasitic roundworm</name>
    <dbReference type="NCBI Taxonomy" id="6339"/>
    <lineage>
        <taxon>Eukaryota</taxon>
        <taxon>Metazoa</taxon>
        <taxon>Ecdysozoa</taxon>
        <taxon>Nematoda</taxon>
        <taxon>Chromadorea</taxon>
        <taxon>Rhabditida</taxon>
        <taxon>Rhabditina</taxon>
        <taxon>Rhabditomorpha</taxon>
        <taxon>Strongyloidea</taxon>
        <taxon>Heligmosomidae</taxon>
        <taxon>Heligmosomoides</taxon>
    </lineage>
</organism>
<accession>A0A3P8BV09</accession>
<dbReference type="WBParaSite" id="HPBE_0001776301-mRNA-1">
    <property type="protein sequence ID" value="HPBE_0001776301-mRNA-1"/>
    <property type="gene ID" value="HPBE_0001776301"/>
</dbReference>
<dbReference type="OrthoDB" id="5867080at2759"/>
<dbReference type="AlphaFoldDB" id="A0A183G7J3"/>
<dbReference type="Proteomes" id="UP000050761">
    <property type="component" value="Unassembled WGS sequence"/>
</dbReference>
<sequence length="146" mass="16453">MPAHSSVGAGFAGNQRWLVKHKEMSDISVQSPCFEQLDVVNSGKDGIEYTFATAELVAALRKANSDPKKFIRCLVEEVFKDEPHIMGLAVDQRIESVDKINFLRKCFLKFFDVPTNLHEDMRKRAKASLNSRARRASKVQRDVGEG</sequence>
<protein>
    <submittedName>
        <fullName evidence="3">HnRNP_Q_AcD domain-containing protein</fullName>
    </submittedName>
</protein>
<dbReference type="EMBL" id="UZAH01030244">
    <property type="protein sequence ID" value="VDP09834.1"/>
    <property type="molecule type" value="Genomic_DNA"/>
</dbReference>
<reference evidence="1 2" key="1">
    <citation type="submission" date="2018-11" db="EMBL/GenBank/DDBJ databases">
        <authorList>
            <consortium name="Pathogen Informatics"/>
        </authorList>
    </citation>
    <scope>NUCLEOTIDE SEQUENCE [LARGE SCALE GENOMIC DNA]</scope>
</reference>
<evidence type="ECO:0000313" key="1">
    <source>
        <dbReference type="EMBL" id="VDP09834.1"/>
    </source>
</evidence>
<evidence type="ECO:0000313" key="3">
    <source>
        <dbReference type="WBParaSite" id="HPBE_0001776301-mRNA-1"/>
    </source>
</evidence>
<evidence type="ECO:0000313" key="2">
    <source>
        <dbReference type="Proteomes" id="UP000050761"/>
    </source>
</evidence>
<gene>
    <name evidence="1" type="ORF">HPBE_LOCUS17762</name>
</gene>
<name>A0A183G7J3_HELPZ</name>
<reference evidence="3" key="2">
    <citation type="submission" date="2019-09" db="UniProtKB">
        <authorList>
            <consortium name="WormBaseParasite"/>
        </authorList>
    </citation>
    <scope>IDENTIFICATION</scope>
</reference>
<proteinExistence type="predicted"/>